<feature type="domain" description="Ketoreductase" evidence="3">
    <location>
        <begin position="5"/>
        <end position="167"/>
    </location>
</feature>
<dbReference type="GO" id="GO:0030497">
    <property type="term" value="P:fatty acid elongation"/>
    <property type="evidence" value="ECO:0007669"/>
    <property type="project" value="TreeGrafter"/>
</dbReference>
<evidence type="ECO:0000313" key="4">
    <source>
        <dbReference type="EMBL" id="MCD2113160.1"/>
    </source>
</evidence>
<dbReference type="InterPro" id="IPR002347">
    <property type="entry name" value="SDR_fam"/>
</dbReference>
<dbReference type="AlphaFoldDB" id="A0AAW4XKA2"/>
<sequence length="241" mass="25007">MSDSKNWLVTGGSRGIGRAVVEAATARGDRVAVFARKPATEQWTHPDRVVEIHTDIGDSASVGSGVAEVFDRFGSLDVVVNAAGVHRGGRIGDLSRQHWDEVIATNLTGAFELARTVVPRLDAGAALINVGAVVGFRGFPGDVAYGAAKAGLSGLTQVLAVELAPRDIRVNLVIPGFVDTDMTSALTGRAREKVVAAIPMGRTGRPEEIAQVVVGVADAPYMTGSIVATDGGLMSSFSSRS</sequence>
<dbReference type="PROSITE" id="PS00061">
    <property type="entry name" value="ADH_SHORT"/>
    <property type="match status" value="1"/>
</dbReference>
<keyword evidence="2" id="KW-0560">Oxidoreductase</keyword>
<dbReference type="PANTHER" id="PTHR42760">
    <property type="entry name" value="SHORT-CHAIN DEHYDROGENASES/REDUCTASES FAMILY MEMBER"/>
    <property type="match status" value="1"/>
</dbReference>
<proteinExistence type="inferred from homology"/>
<name>A0AAW4XKA2_RHORH</name>
<gene>
    <name evidence="4" type="ORF">LQ384_18775</name>
</gene>
<dbReference type="GO" id="GO:0016616">
    <property type="term" value="F:oxidoreductase activity, acting on the CH-OH group of donors, NAD or NADP as acceptor"/>
    <property type="evidence" value="ECO:0007669"/>
    <property type="project" value="TreeGrafter"/>
</dbReference>
<dbReference type="SMART" id="SM00822">
    <property type="entry name" value="PKS_KR"/>
    <property type="match status" value="1"/>
</dbReference>
<dbReference type="PANTHER" id="PTHR42760:SF40">
    <property type="entry name" value="3-OXOACYL-[ACYL-CARRIER-PROTEIN] REDUCTASE, CHLOROPLASTIC"/>
    <property type="match status" value="1"/>
</dbReference>
<dbReference type="Proteomes" id="UP001198630">
    <property type="component" value="Unassembled WGS sequence"/>
</dbReference>
<dbReference type="FunFam" id="3.40.50.720:FF:000084">
    <property type="entry name" value="Short-chain dehydrogenase reductase"/>
    <property type="match status" value="1"/>
</dbReference>
<dbReference type="CDD" id="cd05233">
    <property type="entry name" value="SDR_c"/>
    <property type="match status" value="1"/>
</dbReference>
<evidence type="ECO:0000259" key="3">
    <source>
        <dbReference type="SMART" id="SM00822"/>
    </source>
</evidence>
<comment type="similarity">
    <text evidence="1">Belongs to the short-chain dehydrogenases/reductases (SDR) family.</text>
</comment>
<organism evidence="4 5">
    <name type="scientific">Rhodococcus rhodochrous</name>
    <dbReference type="NCBI Taxonomy" id="1829"/>
    <lineage>
        <taxon>Bacteria</taxon>
        <taxon>Bacillati</taxon>
        <taxon>Actinomycetota</taxon>
        <taxon>Actinomycetes</taxon>
        <taxon>Mycobacteriales</taxon>
        <taxon>Nocardiaceae</taxon>
        <taxon>Rhodococcus</taxon>
    </lineage>
</organism>
<dbReference type="SUPFAM" id="SSF51735">
    <property type="entry name" value="NAD(P)-binding Rossmann-fold domains"/>
    <property type="match status" value="1"/>
</dbReference>
<evidence type="ECO:0000313" key="5">
    <source>
        <dbReference type="Proteomes" id="UP001198630"/>
    </source>
</evidence>
<dbReference type="InterPro" id="IPR057326">
    <property type="entry name" value="KR_dom"/>
</dbReference>
<dbReference type="RefSeq" id="WP_120282556.1">
    <property type="nucleotide sequence ID" value="NZ_CP027557.1"/>
</dbReference>
<dbReference type="Pfam" id="PF13561">
    <property type="entry name" value="adh_short_C2"/>
    <property type="match status" value="1"/>
</dbReference>
<dbReference type="InterPro" id="IPR020904">
    <property type="entry name" value="Sc_DH/Rdtase_CS"/>
</dbReference>
<dbReference type="PRINTS" id="PR00081">
    <property type="entry name" value="GDHRDH"/>
</dbReference>
<evidence type="ECO:0000256" key="2">
    <source>
        <dbReference type="ARBA" id="ARBA00023002"/>
    </source>
</evidence>
<evidence type="ECO:0000256" key="1">
    <source>
        <dbReference type="ARBA" id="ARBA00006484"/>
    </source>
</evidence>
<dbReference type="PRINTS" id="PR00080">
    <property type="entry name" value="SDRFAMILY"/>
</dbReference>
<reference evidence="4" key="1">
    <citation type="submission" date="2021-11" db="EMBL/GenBank/DDBJ databases">
        <title>Development of a sustainable strategy for remediation of hydrocarbon-contaminated territories based on the waste exchange concept.</title>
        <authorList>
            <person name="Elkin A."/>
        </authorList>
    </citation>
    <scope>NUCLEOTIDE SEQUENCE</scope>
    <source>
        <strain evidence="4">IEGM 757</strain>
    </source>
</reference>
<dbReference type="Gene3D" id="3.40.50.720">
    <property type="entry name" value="NAD(P)-binding Rossmann-like Domain"/>
    <property type="match status" value="1"/>
</dbReference>
<dbReference type="EMBL" id="JAJNCO010000010">
    <property type="protein sequence ID" value="MCD2113160.1"/>
    <property type="molecule type" value="Genomic_DNA"/>
</dbReference>
<accession>A0AAW4XKA2</accession>
<protein>
    <submittedName>
        <fullName evidence="4">SDR family oxidoreductase</fullName>
    </submittedName>
</protein>
<dbReference type="InterPro" id="IPR036291">
    <property type="entry name" value="NAD(P)-bd_dom_sf"/>
</dbReference>
<comment type="caution">
    <text evidence="4">The sequence shown here is derived from an EMBL/GenBank/DDBJ whole genome shotgun (WGS) entry which is preliminary data.</text>
</comment>